<dbReference type="SUPFAM" id="SSF48371">
    <property type="entry name" value="ARM repeat"/>
    <property type="match status" value="1"/>
</dbReference>
<dbReference type="GO" id="GO:0030688">
    <property type="term" value="C:preribosome, small subunit precursor"/>
    <property type="evidence" value="ECO:0007669"/>
    <property type="project" value="TreeGrafter"/>
</dbReference>
<keyword evidence="1" id="KW-0677">Repeat</keyword>
<dbReference type="AlphaFoldDB" id="A0A8X6G790"/>
<feature type="compositionally biased region" description="Polar residues" evidence="3">
    <location>
        <begin position="25"/>
        <end position="34"/>
    </location>
</feature>
<sequence>MEDQKLFYEDRKGNFHSGKRKSDNPDQTASNTPFKQHKTFNRGAPQSHPSENYRNRKYSDKSNTFQNRRYPDKESYSSQNFHNNSFEPSNRNKNRGAPQSHLSENYRNRKYNDNKSNTSGNRRYPDEESYSSQNNALEPNNNRNRNTHEDEEKDQKLIDLISYYKKTLKTMKEGLSNEETEIFASNVLTESEGYEVRLSCNPIISHCIEYLLSISKDPTVSRKFMAAFGLEKEEVCTNASASHITELLLNIALQNIQNWQLVLKLEETDPERENVSYFMSWISDFGEFIIENFHLCLQNQFTCHVVCSEIRALGGDMSSATDFMSKKSVNHKKHFRHEFGEESSKAEFFVPVILRDVPELFTKLLKKIAKTFLKMEETELIDCVTGGSSAIVVETLLCILKKRLPKKCKKFISGLATKIFSEKNDDNIPKAFLHKNCSFMVEKMFASANEGLQLSLWNDYIANSLEYLVTHVVGNYVIQRLFDVVESKEQ</sequence>
<evidence type="ECO:0000313" key="5">
    <source>
        <dbReference type="Proteomes" id="UP000887116"/>
    </source>
</evidence>
<dbReference type="InterPro" id="IPR011989">
    <property type="entry name" value="ARM-like"/>
</dbReference>
<dbReference type="EMBL" id="BMAO01034605">
    <property type="protein sequence ID" value="GFQ97762.1"/>
    <property type="molecule type" value="Genomic_DNA"/>
</dbReference>
<evidence type="ECO:0000256" key="3">
    <source>
        <dbReference type="SAM" id="MobiDB-lite"/>
    </source>
</evidence>
<name>A0A8X6G790_TRICU</name>
<evidence type="ECO:0000256" key="2">
    <source>
        <dbReference type="PROSITE-ProRule" id="PRU00317"/>
    </source>
</evidence>
<feature type="compositionally biased region" description="Basic and acidic residues" evidence="3">
    <location>
        <begin position="1"/>
        <end position="13"/>
    </location>
</feature>
<dbReference type="GO" id="GO:0030686">
    <property type="term" value="C:90S preribosome"/>
    <property type="evidence" value="ECO:0007669"/>
    <property type="project" value="TreeGrafter"/>
</dbReference>
<keyword evidence="5" id="KW-1185">Reference proteome</keyword>
<dbReference type="PANTHER" id="PTHR13102">
    <property type="entry name" value="NUCLEOLAR PROTEIN 9"/>
    <property type="match status" value="1"/>
</dbReference>
<reference evidence="4" key="1">
    <citation type="submission" date="2020-07" db="EMBL/GenBank/DDBJ databases">
        <title>Multicomponent nature underlies the extraordinary mechanical properties of spider dragline silk.</title>
        <authorList>
            <person name="Kono N."/>
            <person name="Nakamura H."/>
            <person name="Mori M."/>
            <person name="Yoshida Y."/>
            <person name="Ohtoshi R."/>
            <person name="Malay A.D."/>
            <person name="Moran D.A.P."/>
            <person name="Tomita M."/>
            <person name="Numata K."/>
            <person name="Arakawa K."/>
        </authorList>
    </citation>
    <scope>NUCLEOTIDE SEQUENCE</scope>
</reference>
<protein>
    <submittedName>
        <fullName evidence="4">Nucleolar protein 9</fullName>
    </submittedName>
</protein>
<dbReference type="GO" id="GO:0005730">
    <property type="term" value="C:nucleolus"/>
    <property type="evidence" value="ECO:0007669"/>
    <property type="project" value="TreeGrafter"/>
</dbReference>
<proteinExistence type="predicted"/>
<feature type="compositionally biased region" description="Basic and acidic residues" evidence="3">
    <location>
        <begin position="51"/>
        <end position="60"/>
    </location>
</feature>
<dbReference type="GO" id="GO:0000447">
    <property type="term" value="P:endonucleolytic cleavage in ITS1 to separate SSU-rRNA from 5.8S rRNA and LSU-rRNA from tricistronic rRNA transcript (SSU-rRNA, 5.8S rRNA, LSU-rRNA)"/>
    <property type="evidence" value="ECO:0007669"/>
    <property type="project" value="TreeGrafter"/>
</dbReference>
<dbReference type="Proteomes" id="UP000887116">
    <property type="component" value="Unassembled WGS sequence"/>
</dbReference>
<dbReference type="Gene3D" id="1.25.10.10">
    <property type="entry name" value="Leucine-rich Repeat Variant"/>
    <property type="match status" value="1"/>
</dbReference>
<gene>
    <name evidence="4" type="primary">NOP9</name>
    <name evidence="4" type="ORF">TNCT_50191</name>
</gene>
<evidence type="ECO:0000313" key="4">
    <source>
        <dbReference type="EMBL" id="GFQ97762.1"/>
    </source>
</evidence>
<accession>A0A8X6G790</accession>
<feature type="repeat" description="Pumilio" evidence="2">
    <location>
        <begin position="460"/>
        <end position="490"/>
    </location>
</feature>
<comment type="caution">
    <text evidence="4">The sequence shown here is derived from an EMBL/GenBank/DDBJ whole genome shotgun (WGS) entry which is preliminary data.</text>
</comment>
<feature type="compositionally biased region" description="Polar residues" evidence="3">
    <location>
        <begin position="76"/>
        <end position="91"/>
    </location>
</feature>
<feature type="compositionally biased region" description="Basic and acidic residues" evidence="3">
    <location>
        <begin position="104"/>
        <end position="113"/>
    </location>
</feature>
<dbReference type="GO" id="GO:0000480">
    <property type="term" value="P:endonucleolytic cleavage in 5'-ETS of tricistronic rRNA transcript (SSU-rRNA, 5.8S rRNA, LSU-rRNA)"/>
    <property type="evidence" value="ECO:0007669"/>
    <property type="project" value="TreeGrafter"/>
</dbReference>
<dbReference type="PROSITE" id="PS50302">
    <property type="entry name" value="PUM"/>
    <property type="match status" value="1"/>
</dbReference>
<dbReference type="OrthoDB" id="6424912at2759"/>
<dbReference type="GO" id="GO:0000472">
    <property type="term" value="P:endonucleolytic cleavage to generate mature 5'-end of SSU-rRNA from (SSU-rRNA, 5.8S rRNA, LSU-rRNA)"/>
    <property type="evidence" value="ECO:0007669"/>
    <property type="project" value="TreeGrafter"/>
</dbReference>
<dbReference type="Pfam" id="PF22493">
    <property type="entry name" value="PUF_NOP9"/>
    <property type="match status" value="1"/>
</dbReference>
<dbReference type="InterPro" id="IPR001313">
    <property type="entry name" value="Pumilio_RNA-bd_rpt"/>
</dbReference>
<feature type="region of interest" description="Disordered" evidence="3">
    <location>
        <begin position="1"/>
        <end position="153"/>
    </location>
</feature>
<organism evidence="4 5">
    <name type="scientific">Trichonephila clavata</name>
    <name type="common">Joro spider</name>
    <name type="synonym">Nephila clavata</name>
    <dbReference type="NCBI Taxonomy" id="2740835"/>
    <lineage>
        <taxon>Eukaryota</taxon>
        <taxon>Metazoa</taxon>
        <taxon>Ecdysozoa</taxon>
        <taxon>Arthropoda</taxon>
        <taxon>Chelicerata</taxon>
        <taxon>Arachnida</taxon>
        <taxon>Araneae</taxon>
        <taxon>Araneomorphae</taxon>
        <taxon>Entelegynae</taxon>
        <taxon>Araneoidea</taxon>
        <taxon>Nephilidae</taxon>
        <taxon>Trichonephila</taxon>
    </lineage>
</organism>
<feature type="compositionally biased region" description="Polar residues" evidence="3">
    <location>
        <begin position="130"/>
        <end position="139"/>
    </location>
</feature>
<dbReference type="InterPro" id="IPR016024">
    <property type="entry name" value="ARM-type_fold"/>
</dbReference>
<feature type="non-terminal residue" evidence="4">
    <location>
        <position position="490"/>
    </location>
</feature>
<dbReference type="GO" id="GO:0003723">
    <property type="term" value="F:RNA binding"/>
    <property type="evidence" value="ECO:0007669"/>
    <property type="project" value="InterPro"/>
</dbReference>
<dbReference type="GO" id="GO:0000056">
    <property type="term" value="P:ribosomal small subunit export from nucleus"/>
    <property type="evidence" value="ECO:0007669"/>
    <property type="project" value="TreeGrafter"/>
</dbReference>
<dbReference type="PANTHER" id="PTHR13102:SF0">
    <property type="entry name" value="NUCLEOLAR PROTEIN 9"/>
    <property type="match status" value="1"/>
</dbReference>
<evidence type="ECO:0000256" key="1">
    <source>
        <dbReference type="ARBA" id="ARBA00022737"/>
    </source>
</evidence>
<dbReference type="InterPro" id="IPR040000">
    <property type="entry name" value="NOP9"/>
</dbReference>